<dbReference type="EMBL" id="LSYV01000064">
    <property type="protein sequence ID" value="KXZ44691.1"/>
    <property type="molecule type" value="Genomic_DNA"/>
</dbReference>
<evidence type="ECO:0000313" key="2">
    <source>
        <dbReference type="Proteomes" id="UP000075714"/>
    </source>
</evidence>
<accession>A0A150G4E6</accession>
<keyword evidence="2" id="KW-1185">Reference proteome</keyword>
<organism evidence="1 2">
    <name type="scientific">Gonium pectorale</name>
    <name type="common">Green alga</name>
    <dbReference type="NCBI Taxonomy" id="33097"/>
    <lineage>
        <taxon>Eukaryota</taxon>
        <taxon>Viridiplantae</taxon>
        <taxon>Chlorophyta</taxon>
        <taxon>core chlorophytes</taxon>
        <taxon>Chlorophyceae</taxon>
        <taxon>CS clade</taxon>
        <taxon>Chlamydomonadales</taxon>
        <taxon>Volvocaceae</taxon>
        <taxon>Gonium</taxon>
    </lineage>
</organism>
<name>A0A150G4E6_GONPE</name>
<protein>
    <submittedName>
        <fullName evidence="1">Uncharacterized protein</fullName>
    </submittedName>
</protein>
<evidence type="ECO:0000313" key="1">
    <source>
        <dbReference type="EMBL" id="KXZ44691.1"/>
    </source>
</evidence>
<comment type="caution">
    <text evidence="1">The sequence shown here is derived from an EMBL/GenBank/DDBJ whole genome shotgun (WGS) entry which is preliminary data.</text>
</comment>
<proteinExistence type="predicted"/>
<dbReference type="AlphaFoldDB" id="A0A150G4E6"/>
<reference evidence="2" key="1">
    <citation type="journal article" date="2016" name="Nat. Commun.">
        <title>The Gonium pectorale genome demonstrates co-option of cell cycle regulation during the evolution of multicellularity.</title>
        <authorList>
            <person name="Hanschen E.R."/>
            <person name="Marriage T.N."/>
            <person name="Ferris P.J."/>
            <person name="Hamaji T."/>
            <person name="Toyoda A."/>
            <person name="Fujiyama A."/>
            <person name="Neme R."/>
            <person name="Noguchi H."/>
            <person name="Minakuchi Y."/>
            <person name="Suzuki M."/>
            <person name="Kawai-Toyooka H."/>
            <person name="Smith D.R."/>
            <person name="Sparks H."/>
            <person name="Anderson J."/>
            <person name="Bakaric R."/>
            <person name="Luria V."/>
            <person name="Karger A."/>
            <person name="Kirschner M.W."/>
            <person name="Durand P.M."/>
            <person name="Michod R.E."/>
            <person name="Nozaki H."/>
            <person name="Olson B.J."/>
        </authorList>
    </citation>
    <scope>NUCLEOTIDE SEQUENCE [LARGE SCALE GENOMIC DNA]</scope>
    <source>
        <strain evidence="2">NIES-2863</strain>
    </source>
</reference>
<sequence length="158" mass="15745">MEDASKVRDALAAVAGLDLSSSINAFNGLSGQPGVGLAESMSSLALGSGGPNTPAQRAPAPAAVQAIPSMALPATPGMPGIKPCSQHFKRVMAGLTIGACVTEQDDGMEELEREETGQEQEAAKRYKPTVQAAAAAPPGFVAASVAKFEGPARAGAGG</sequence>
<gene>
    <name evidence="1" type="ORF">GPECTOR_63g2</name>
</gene>
<dbReference type="Proteomes" id="UP000075714">
    <property type="component" value="Unassembled WGS sequence"/>
</dbReference>